<dbReference type="SUPFAM" id="SSF52833">
    <property type="entry name" value="Thioredoxin-like"/>
    <property type="match status" value="2"/>
</dbReference>
<name>A0A1J4JDY2_9EUKA</name>
<evidence type="ECO:0000313" key="11">
    <source>
        <dbReference type="Proteomes" id="UP000179807"/>
    </source>
</evidence>
<evidence type="ECO:0000256" key="5">
    <source>
        <dbReference type="ARBA" id="ARBA00022824"/>
    </source>
</evidence>
<keyword evidence="7" id="KW-0676">Redox-active center</keyword>
<evidence type="ECO:0000256" key="7">
    <source>
        <dbReference type="ARBA" id="ARBA00023284"/>
    </source>
</evidence>
<feature type="compositionally biased region" description="Basic and acidic residues" evidence="8">
    <location>
        <begin position="544"/>
        <end position="558"/>
    </location>
</feature>
<evidence type="ECO:0000256" key="2">
    <source>
        <dbReference type="ARBA" id="ARBA00004319"/>
    </source>
</evidence>
<dbReference type="CDD" id="cd02961">
    <property type="entry name" value="PDI_a_family"/>
    <property type="match status" value="1"/>
</dbReference>
<organism evidence="10 11">
    <name type="scientific">Tritrichomonas foetus</name>
    <dbReference type="NCBI Taxonomy" id="1144522"/>
    <lineage>
        <taxon>Eukaryota</taxon>
        <taxon>Metamonada</taxon>
        <taxon>Parabasalia</taxon>
        <taxon>Tritrichomonadida</taxon>
        <taxon>Tritrichomonadidae</taxon>
        <taxon>Tritrichomonas</taxon>
    </lineage>
</organism>
<accession>A0A1J4JDY2</accession>
<reference evidence="10" key="1">
    <citation type="submission" date="2016-10" db="EMBL/GenBank/DDBJ databases">
        <authorList>
            <person name="Benchimol M."/>
            <person name="Almeida L.G."/>
            <person name="Vasconcelos A.T."/>
            <person name="Perreira-Neves A."/>
            <person name="Rosa I.A."/>
            <person name="Tasca T."/>
            <person name="Bogo M.R."/>
            <person name="de Souza W."/>
        </authorList>
    </citation>
    <scope>NUCLEOTIDE SEQUENCE [LARGE SCALE GENOMIC DNA]</scope>
    <source>
        <strain evidence="10">K</strain>
    </source>
</reference>
<dbReference type="Proteomes" id="UP000179807">
    <property type="component" value="Unassembled WGS sequence"/>
</dbReference>
<sequence length="586" mass="67711">MKEYTENVSLPIVNKTELEELVNQKIKVVAMGFSRRHPRYPDMLKAYHDLARHFSTEAVFVIYDHHPAKNEAERLGMRIPIVFYYEDGELKTAYPYLDNEVGFTKLLELIFHPENSQIALNVSELYKLLGDLNYAILAPTPELFENGIKLHHNISSGLAEIDVIRVAPNVLTELGLDSELPALFRKEDSCIVSFKSLHDDFVDDIYSFYNASKPVYKIYQGGDFVNEEFQMFMFTSPVLTDEMKDFLYEIAPRFPEYNFGWLKPEFLQLGEPVLGDNFQNRTDMHFCNFARRWFVNLEDVFTWEFIKLPFNKKEWTHVTERAIKVIKSGRKKNFVSEPVPKPVKGSLIKKIVGSTYKNFIMDPEHDVLMYYVIGKCEQCQKFKPALINFVKEFNATGKTFLKFGWINVEKNSAEEKFPYIYGYPHFELFPAKNKSAHEQLRGPRSRDHLVRFLQNRCKEPFPLTAPPPDKTQTAMQLVTTLMNIPPRMPEDEMAKMMAYLAETAESIGIDVSSVPGMEQYANKLPSAVQEAHEEAKINLAEEAEQLHKEANEKIKITEDMSPNNDSSSSNESNNDQLNENKDHAEL</sequence>
<dbReference type="Gene3D" id="3.40.30.10">
    <property type="entry name" value="Glutaredoxin"/>
    <property type="match status" value="1"/>
</dbReference>
<keyword evidence="5" id="KW-0256">Endoplasmic reticulum</keyword>
<dbReference type="AlphaFoldDB" id="A0A1J4JDY2"/>
<dbReference type="GO" id="GO:0003756">
    <property type="term" value="F:protein disulfide isomerase activity"/>
    <property type="evidence" value="ECO:0007669"/>
    <property type="project" value="UniProtKB-EC"/>
</dbReference>
<dbReference type="PANTHER" id="PTHR18929">
    <property type="entry name" value="PROTEIN DISULFIDE ISOMERASE"/>
    <property type="match status" value="1"/>
</dbReference>
<comment type="catalytic activity">
    <reaction evidence="1">
        <text>Catalyzes the rearrangement of -S-S- bonds in proteins.</text>
        <dbReference type="EC" id="5.3.4.1"/>
    </reaction>
</comment>
<comment type="similarity">
    <text evidence="3">Belongs to the protein disulfide isomerase family.</text>
</comment>
<evidence type="ECO:0000256" key="4">
    <source>
        <dbReference type="ARBA" id="ARBA00012723"/>
    </source>
</evidence>
<evidence type="ECO:0000256" key="8">
    <source>
        <dbReference type="SAM" id="MobiDB-lite"/>
    </source>
</evidence>
<dbReference type="OrthoDB" id="427280at2759"/>
<dbReference type="GeneID" id="94845489"/>
<dbReference type="GO" id="GO:0006457">
    <property type="term" value="P:protein folding"/>
    <property type="evidence" value="ECO:0007669"/>
    <property type="project" value="TreeGrafter"/>
</dbReference>
<evidence type="ECO:0000256" key="6">
    <source>
        <dbReference type="ARBA" id="ARBA00023235"/>
    </source>
</evidence>
<feature type="domain" description="Thioredoxin" evidence="9">
    <location>
        <begin position="350"/>
        <end position="454"/>
    </location>
</feature>
<evidence type="ECO:0000256" key="3">
    <source>
        <dbReference type="ARBA" id="ARBA00006347"/>
    </source>
</evidence>
<dbReference type="RefSeq" id="XP_068350543.1">
    <property type="nucleotide sequence ID" value="XM_068510785.1"/>
</dbReference>
<keyword evidence="11" id="KW-1185">Reference proteome</keyword>
<dbReference type="PANTHER" id="PTHR18929:SF132">
    <property type="entry name" value="PROTEIN DISULFIDE-ISOMERASE A3"/>
    <property type="match status" value="1"/>
</dbReference>
<feature type="region of interest" description="Disordered" evidence="8">
    <location>
        <begin position="539"/>
        <end position="586"/>
    </location>
</feature>
<comment type="caution">
    <text evidence="10">The sequence shown here is derived from an EMBL/GenBank/DDBJ whole genome shotgun (WGS) entry which is preliminary data.</text>
</comment>
<dbReference type="GO" id="GO:0005788">
    <property type="term" value="C:endoplasmic reticulum lumen"/>
    <property type="evidence" value="ECO:0007669"/>
    <property type="project" value="UniProtKB-SubCell"/>
</dbReference>
<evidence type="ECO:0000259" key="9">
    <source>
        <dbReference type="Pfam" id="PF00085"/>
    </source>
</evidence>
<proteinExistence type="inferred from homology"/>
<dbReference type="Pfam" id="PF00085">
    <property type="entry name" value="Thioredoxin"/>
    <property type="match status" value="1"/>
</dbReference>
<dbReference type="EMBL" id="MLAK01001116">
    <property type="protein sequence ID" value="OHS97406.1"/>
    <property type="molecule type" value="Genomic_DNA"/>
</dbReference>
<dbReference type="VEuPathDB" id="TrichDB:TRFO_36360"/>
<evidence type="ECO:0000256" key="1">
    <source>
        <dbReference type="ARBA" id="ARBA00001182"/>
    </source>
</evidence>
<keyword evidence="6" id="KW-0413">Isomerase</keyword>
<feature type="compositionally biased region" description="Low complexity" evidence="8">
    <location>
        <begin position="559"/>
        <end position="577"/>
    </location>
</feature>
<dbReference type="EC" id="5.3.4.1" evidence="4"/>
<dbReference type="InterPro" id="IPR036249">
    <property type="entry name" value="Thioredoxin-like_sf"/>
</dbReference>
<evidence type="ECO:0000313" key="10">
    <source>
        <dbReference type="EMBL" id="OHS97406.1"/>
    </source>
</evidence>
<dbReference type="GO" id="GO:0034976">
    <property type="term" value="P:response to endoplasmic reticulum stress"/>
    <property type="evidence" value="ECO:0007669"/>
    <property type="project" value="TreeGrafter"/>
</dbReference>
<comment type="subcellular location">
    <subcellularLocation>
        <location evidence="2">Endoplasmic reticulum lumen</location>
    </subcellularLocation>
</comment>
<protein>
    <recommendedName>
        <fullName evidence="4">protein disulfide-isomerase</fullName>
        <ecNumber evidence="4">5.3.4.1</ecNumber>
    </recommendedName>
</protein>
<dbReference type="InterPro" id="IPR013766">
    <property type="entry name" value="Thioredoxin_domain"/>
</dbReference>
<gene>
    <name evidence="10" type="ORF">TRFO_36360</name>
</gene>